<dbReference type="Proteomes" id="UP000886469">
    <property type="component" value="Unassembled WGS sequence"/>
</dbReference>
<evidence type="ECO:0000313" key="2">
    <source>
        <dbReference type="Proteomes" id="UP000886469"/>
    </source>
</evidence>
<gene>
    <name evidence="1" type="ORF">E4Q08_14195</name>
</gene>
<keyword evidence="2" id="KW-1185">Reference proteome</keyword>
<accession>A0ABX1T9G0</accession>
<proteinExistence type="predicted"/>
<comment type="caution">
    <text evidence="1">The sequence shown here is derived from an EMBL/GenBank/DDBJ whole genome shotgun (WGS) entry which is preliminary data.</text>
</comment>
<dbReference type="RefSeq" id="WP_169070872.1">
    <property type="nucleotide sequence ID" value="NZ_SPMX01000039.1"/>
</dbReference>
<protein>
    <submittedName>
        <fullName evidence="1">Uncharacterized protein</fullName>
    </submittedName>
</protein>
<name>A0ABX1T9G0_9PROT</name>
<sequence>MGALNAYDDLNALWDEAPETAARITVLLEELEGNQDLLDRLTQHDFGAYGSRDFHVSKWIEQWRKGKDLWRLKVWELEKTGVRYRIVYAFVPGKGQYHVLGIVPREFNYEADHELSRRILTAYENL</sequence>
<evidence type="ECO:0000313" key="1">
    <source>
        <dbReference type="EMBL" id="NMQ06320.1"/>
    </source>
</evidence>
<dbReference type="EMBL" id="SPMX01000039">
    <property type="protein sequence ID" value="NMQ06320.1"/>
    <property type="molecule type" value="Genomic_DNA"/>
</dbReference>
<organism evidence="1 2">
    <name type="scientific">Candidatus Accumulibacter contiguus</name>
    <dbReference type="NCBI Taxonomy" id="2954381"/>
    <lineage>
        <taxon>Bacteria</taxon>
        <taxon>Pseudomonadati</taxon>
        <taxon>Pseudomonadota</taxon>
        <taxon>Betaproteobacteria</taxon>
        <taxon>Candidatus Accumulibacter</taxon>
    </lineage>
</organism>
<reference evidence="1" key="1">
    <citation type="submission" date="2019-03" db="EMBL/GenBank/DDBJ databases">
        <title>Metabolic reconstructions from genomes of highly enriched 'Candidatus Accumulibacter' and 'Candidatus Competibacter' bioreactor populations.</title>
        <authorList>
            <person name="Annavajhala M.K."/>
            <person name="Welles L."/>
            <person name="Abbas B."/>
            <person name="Sorokin D."/>
            <person name="Park H."/>
            <person name="Van Loosdrecht M."/>
            <person name="Chandran K."/>
        </authorList>
    </citation>
    <scope>NUCLEOTIDE SEQUENCE</scope>
    <source>
        <strain evidence="1">SBR_L</strain>
    </source>
</reference>